<name>A0A2N3RKI6_9XANT</name>
<dbReference type="Proteomes" id="UP000233720">
    <property type="component" value="Unassembled WGS sequence"/>
</dbReference>
<keyword evidence="1" id="KW-0732">Signal</keyword>
<proteinExistence type="predicted"/>
<organism evidence="2 4">
    <name type="scientific">Xanthomonas prunicola</name>
    <dbReference type="NCBI Taxonomy" id="2053930"/>
    <lineage>
        <taxon>Bacteria</taxon>
        <taxon>Pseudomonadati</taxon>
        <taxon>Pseudomonadota</taxon>
        <taxon>Gammaproteobacteria</taxon>
        <taxon>Lysobacterales</taxon>
        <taxon>Lysobacteraceae</taxon>
        <taxon>Xanthomonas</taxon>
    </lineage>
</organism>
<gene>
    <name evidence="2" type="ORF">XpruCFBP8353_06960</name>
    <name evidence="3" type="ORF">XpruCFBP8354_06960</name>
</gene>
<dbReference type="EMBL" id="PHKW01000002">
    <property type="protein sequence ID" value="PKV17287.1"/>
    <property type="molecule type" value="Genomic_DNA"/>
</dbReference>
<evidence type="ECO:0000313" key="2">
    <source>
        <dbReference type="EMBL" id="PKV13007.1"/>
    </source>
</evidence>
<evidence type="ECO:0000313" key="3">
    <source>
        <dbReference type="EMBL" id="PKV17287.1"/>
    </source>
</evidence>
<dbReference type="AlphaFoldDB" id="A0A2N3RKI6"/>
<reference evidence="4 5" key="1">
    <citation type="submission" date="2017-11" db="EMBL/GenBank/DDBJ databases">
        <title>Xanthomonas prunicola sp. nov., a novel pathogen that affects nectarine (Prunus persica var. nectarine) trees.</title>
        <authorList>
            <person name="Lopez M."/>
            <person name="Lopez-Soriano P."/>
            <person name="Garita-Cambronero J."/>
            <person name="Beltran C."/>
            <person name="Taghouti G."/>
            <person name="Portier P."/>
            <person name="Cubero J."/>
            <person name="Fischer-Le Saux M."/>
            <person name="Marco-Noales E."/>
        </authorList>
    </citation>
    <scope>NUCLEOTIDE SEQUENCE [LARGE SCALE GENOMIC DNA]</scope>
    <source>
        <strain evidence="2 4">CFBP8353</strain>
        <strain evidence="3 5">CFBP8354</strain>
    </source>
</reference>
<feature type="signal peptide" evidence="1">
    <location>
        <begin position="1"/>
        <end position="21"/>
    </location>
</feature>
<dbReference type="Proteomes" id="UP000233748">
    <property type="component" value="Unassembled WGS sequence"/>
</dbReference>
<dbReference type="EMBL" id="PHKV01000002">
    <property type="protein sequence ID" value="PKV13007.1"/>
    <property type="molecule type" value="Genomic_DNA"/>
</dbReference>
<evidence type="ECO:0000313" key="5">
    <source>
        <dbReference type="Proteomes" id="UP000233748"/>
    </source>
</evidence>
<evidence type="ECO:0000256" key="1">
    <source>
        <dbReference type="SAM" id="SignalP"/>
    </source>
</evidence>
<protein>
    <submittedName>
        <fullName evidence="2">Uncharacterized protein</fullName>
    </submittedName>
</protein>
<sequence>MQRRLLVFIVLLGLTSTNAIAFAETVRGPAGSLQLPDGVTATVAPSNPAHPSIDTSAIITLTTAQADALGPVTLEMSCAPAFGQLNSAKGMERLAAVTFQLDKKLKREKAEWSELDTRQAYRTDASRADGTRLTQWLVPSGSSFAWIKFDRPGASPLEQDVLNAIAGIELLCGSKPESNKVR</sequence>
<keyword evidence="5" id="KW-1185">Reference proteome</keyword>
<feature type="chain" id="PRO_5014910910" evidence="1">
    <location>
        <begin position="22"/>
        <end position="182"/>
    </location>
</feature>
<comment type="caution">
    <text evidence="2">The sequence shown here is derived from an EMBL/GenBank/DDBJ whole genome shotgun (WGS) entry which is preliminary data.</text>
</comment>
<accession>A0A2N3RKI6</accession>
<evidence type="ECO:0000313" key="4">
    <source>
        <dbReference type="Proteomes" id="UP000233720"/>
    </source>
</evidence>